<keyword evidence="1" id="KW-0175">Coiled coil</keyword>
<evidence type="ECO:0000313" key="3">
    <source>
        <dbReference type="Proteomes" id="UP000836402"/>
    </source>
</evidence>
<proteinExistence type="predicted"/>
<gene>
    <name evidence="2" type="ORF">JKIAZH3_G645</name>
</gene>
<evidence type="ECO:0000256" key="1">
    <source>
        <dbReference type="SAM" id="Coils"/>
    </source>
</evidence>
<feature type="coiled-coil region" evidence="1">
    <location>
        <begin position="107"/>
        <end position="134"/>
    </location>
</feature>
<keyword evidence="3" id="KW-1185">Reference proteome</keyword>
<feature type="non-terminal residue" evidence="2">
    <location>
        <position position="1"/>
    </location>
</feature>
<reference evidence="2" key="1">
    <citation type="submission" date="2020-10" db="EMBL/GenBank/DDBJ databases">
        <authorList>
            <person name="Sedaghatjoo S."/>
        </authorList>
    </citation>
    <scope>NUCLEOTIDE SEQUENCE</scope>
    <source>
        <strain evidence="2">AZH3</strain>
    </source>
</reference>
<accession>A0ABN7J9I7</accession>
<dbReference type="EMBL" id="CAJHJG010006079">
    <property type="protein sequence ID" value="CAD6954746.1"/>
    <property type="molecule type" value="Genomic_DNA"/>
</dbReference>
<protein>
    <submittedName>
        <fullName evidence="2">Uncharacterized protein</fullName>
    </submittedName>
</protein>
<name>A0ABN7J9I7_9BASI</name>
<evidence type="ECO:0000313" key="2">
    <source>
        <dbReference type="EMBL" id="CAD6954746.1"/>
    </source>
</evidence>
<dbReference type="Proteomes" id="UP000836402">
    <property type="component" value="Unassembled WGS sequence"/>
</dbReference>
<comment type="caution">
    <text evidence="2">The sequence shown here is derived from an EMBL/GenBank/DDBJ whole genome shotgun (WGS) entry which is preliminary data.</text>
</comment>
<organism evidence="2 3">
    <name type="scientific">Tilletia caries</name>
    <name type="common">wheat bunt fungus</name>
    <dbReference type="NCBI Taxonomy" id="13290"/>
    <lineage>
        <taxon>Eukaryota</taxon>
        <taxon>Fungi</taxon>
        <taxon>Dikarya</taxon>
        <taxon>Basidiomycota</taxon>
        <taxon>Ustilaginomycotina</taxon>
        <taxon>Exobasidiomycetes</taxon>
        <taxon>Tilletiales</taxon>
        <taxon>Tilletiaceae</taxon>
        <taxon>Tilletia</taxon>
    </lineage>
</organism>
<sequence>KREIGQVPDAYLPTTTEEGRARDGITKLQEMVEPKLCQWRLSMWKEEWSKLDAPSWLGVSFYMRVEDIADVVRNLGKIDRGLTAEEDGFVERFVAMEAKSLVVPQLTAKLKEIIAEFDADKEKARQEKRSLNHST</sequence>